<dbReference type="PANTHER" id="PTHR43133:SF8">
    <property type="entry name" value="RNA POLYMERASE SIGMA FACTOR HI_1459-RELATED"/>
    <property type="match status" value="1"/>
</dbReference>
<dbReference type="InterPro" id="IPR014284">
    <property type="entry name" value="RNA_pol_sigma-70_dom"/>
</dbReference>
<dbReference type="InterPro" id="IPR013325">
    <property type="entry name" value="RNA_pol_sigma_r2"/>
</dbReference>
<keyword evidence="4" id="KW-0238">DNA-binding</keyword>
<dbReference type="SUPFAM" id="SSF88946">
    <property type="entry name" value="Sigma2 domain of RNA polymerase sigma factors"/>
    <property type="match status" value="1"/>
</dbReference>
<dbReference type="Gene3D" id="1.10.10.10">
    <property type="entry name" value="Winged helix-like DNA-binding domain superfamily/Winged helix DNA-binding domain"/>
    <property type="match status" value="1"/>
</dbReference>
<evidence type="ECO:0000256" key="1">
    <source>
        <dbReference type="ARBA" id="ARBA00010641"/>
    </source>
</evidence>
<keyword evidence="3" id="KW-0731">Sigma factor</keyword>
<dbReference type="OrthoDB" id="121840at2"/>
<sequence>MYGIESTQEVILFEFEKQFPAEATSKIVATQGAKRSLEQRQRDIYESHRHRVFSLAFYMTGNEIEAESILTETFVAAFQTDPEPDCGMVDRALMERLRERYSLSDGQSWAMPAISDEGVSRNVRRTELEEAIQELPDTERLIFLLRDVECYSPSAIAELLKLSETNVRRALMAARIRLRQQLATAPMPCREAA</sequence>
<keyword evidence="8" id="KW-1185">Reference proteome</keyword>
<dbReference type="PANTHER" id="PTHR43133">
    <property type="entry name" value="RNA POLYMERASE ECF-TYPE SIGMA FACTO"/>
    <property type="match status" value="1"/>
</dbReference>
<dbReference type="RefSeq" id="WP_117298853.1">
    <property type="nucleotide sequence ID" value="NZ_QVQT02000003.1"/>
</dbReference>
<dbReference type="NCBIfam" id="TIGR02937">
    <property type="entry name" value="sigma70-ECF"/>
    <property type="match status" value="1"/>
</dbReference>
<evidence type="ECO:0000256" key="2">
    <source>
        <dbReference type="ARBA" id="ARBA00023015"/>
    </source>
</evidence>
<feature type="domain" description="RNA polymerase sigma factor 70 region 4 type 2" evidence="6">
    <location>
        <begin position="126"/>
        <end position="178"/>
    </location>
</feature>
<dbReference type="InterPro" id="IPR039425">
    <property type="entry name" value="RNA_pol_sigma-70-like"/>
</dbReference>
<evidence type="ECO:0000256" key="5">
    <source>
        <dbReference type="ARBA" id="ARBA00023163"/>
    </source>
</evidence>
<name>A0A372IQ58_9BACT</name>
<dbReference type="InterPro" id="IPR036388">
    <property type="entry name" value="WH-like_DNA-bd_sf"/>
</dbReference>
<dbReference type="Proteomes" id="UP000264702">
    <property type="component" value="Unassembled WGS sequence"/>
</dbReference>
<evidence type="ECO:0000256" key="4">
    <source>
        <dbReference type="ARBA" id="ARBA00023125"/>
    </source>
</evidence>
<evidence type="ECO:0000313" key="8">
    <source>
        <dbReference type="Proteomes" id="UP000264702"/>
    </source>
</evidence>
<dbReference type="GO" id="GO:0006352">
    <property type="term" value="P:DNA-templated transcription initiation"/>
    <property type="evidence" value="ECO:0007669"/>
    <property type="project" value="InterPro"/>
</dbReference>
<dbReference type="InterPro" id="IPR013249">
    <property type="entry name" value="RNA_pol_sigma70_r4_t2"/>
</dbReference>
<dbReference type="EMBL" id="QVQT01000003">
    <property type="protein sequence ID" value="RFU16683.1"/>
    <property type="molecule type" value="Genomic_DNA"/>
</dbReference>
<comment type="caution">
    <text evidence="7">The sequence shown here is derived from an EMBL/GenBank/DDBJ whole genome shotgun (WGS) entry which is preliminary data.</text>
</comment>
<dbReference type="InterPro" id="IPR013324">
    <property type="entry name" value="RNA_pol_sigma_r3/r4-like"/>
</dbReference>
<keyword evidence="2" id="KW-0805">Transcription regulation</keyword>
<evidence type="ECO:0000256" key="3">
    <source>
        <dbReference type="ARBA" id="ARBA00023082"/>
    </source>
</evidence>
<organism evidence="7 8">
    <name type="scientific">Paracidobacterium acidisoli</name>
    <dbReference type="NCBI Taxonomy" id="2303751"/>
    <lineage>
        <taxon>Bacteria</taxon>
        <taxon>Pseudomonadati</taxon>
        <taxon>Acidobacteriota</taxon>
        <taxon>Terriglobia</taxon>
        <taxon>Terriglobales</taxon>
        <taxon>Acidobacteriaceae</taxon>
        <taxon>Paracidobacterium</taxon>
    </lineage>
</organism>
<evidence type="ECO:0000313" key="7">
    <source>
        <dbReference type="EMBL" id="RFU16683.1"/>
    </source>
</evidence>
<evidence type="ECO:0000259" key="6">
    <source>
        <dbReference type="Pfam" id="PF08281"/>
    </source>
</evidence>
<accession>A0A372IQ58</accession>
<dbReference type="GO" id="GO:0003677">
    <property type="term" value="F:DNA binding"/>
    <property type="evidence" value="ECO:0007669"/>
    <property type="project" value="UniProtKB-KW"/>
</dbReference>
<dbReference type="Pfam" id="PF08281">
    <property type="entry name" value="Sigma70_r4_2"/>
    <property type="match status" value="1"/>
</dbReference>
<comment type="similarity">
    <text evidence="1">Belongs to the sigma-70 factor family. ECF subfamily.</text>
</comment>
<keyword evidence="5" id="KW-0804">Transcription</keyword>
<dbReference type="SUPFAM" id="SSF88659">
    <property type="entry name" value="Sigma3 and sigma4 domains of RNA polymerase sigma factors"/>
    <property type="match status" value="1"/>
</dbReference>
<proteinExistence type="inferred from homology"/>
<dbReference type="AlphaFoldDB" id="A0A372IQ58"/>
<reference evidence="7 8" key="1">
    <citation type="submission" date="2018-08" db="EMBL/GenBank/DDBJ databases">
        <title>Acidipila sp. 4G-K13, an acidobacterium isolated from forest soil.</title>
        <authorList>
            <person name="Gao Z.-H."/>
            <person name="Qiu L.-H."/>
        </authorList>
    </citation>
    <scope>NUCLEOTIDE SEQUENCE [LARGE SCALE GENOMIC DNA]</scope>
    <source>
        <strain evidence="7 8">4G-K13</strain>
    </source>
</reference>
<protein>
    <submittedName>
        <fullName evidence="7">Sigma-70 family RNA polymerase sigma factor</fullName>
    </submittedName>
</protein>
<dbReference type="CDD" id="cd06171">
    <property type="entry name" value="Sigma70_r4"/>
    <property type="match status" value="1"/>
</dbReference>
<dbReference type="GO" id="GO:0016987">
    <property type="term" value="F:sigma factor activity"/>
    <property type="evidence" value="ECO:0007669"/>
    <property type="project" value="UniProtKB-KW"/>
</dbReference>
<gene>
    <name evidence="7" type="ORF">D0Y96_07945</name>
</gene>